<dbReference type="Gene3D" id="3.30.2010.10">
    <property type="entry name" value="Metalloproteases ('zincins'), catalytic domain"/>
    <property type="match status" value="1"/>
</dbReference>
<protein>
    <submittedName>
        <fullName evidence="2">SprT Protein SprT</fullName>
    </submittedName>
</protein>
<dbReference type="EMBL" id="LR797435">
    <property type="protein sequence ID" value="CAB4215905.1"/>
    <property type="molecule type" value="Genomic_DNA"/>
</dbReference>
<dbReference type="PANTHER" id="PTHR38773">
    <property type="entry name" value="PROTEIN SPRT"/>
    <property type="match status" value="1"/>
</dbReference>
<dbReference type="EMBL" id="LR796912">
    <property type="protein sequence ID" value="CAB4175017.1"/>
    <property type="molecule type" value="Genomic_DNA"/>
</dbReference>
<dbReference type="EMBL" id="LR797194">
    <property type="protein sequence ID" value="CAB4193606.1"/>
    <property type="molecule type" value="Genomic_DNA"/>
</dbReference>
<dbReference type="EMBL" id="LR798422">
    <property type="protein sequence ID" value="CAB5230664.1"/>
    <property type="molecule type" value="Genomic_DNA"/>
</dbReference>
<organism evidence="2">
    <name type="scientific">uncultured Caudovirales phage</name>
    <dbReference type="NCBI Taxonomy" id="2100421"/>
    <lineage>
        <taxon>Viruses</taxon>
        <taxon>Duplodnaviria</taxon>
        <taxon>Heunggongvirae</taxon>
        <taxon>Uroviricota</taxon>
        <taxon>Caudoviricetes</taxon>
        <taxon>Peduoviridae</taxon>
        <taxon>Maltschvirus</taxon>
        <taxon>Maltschvirus maltsch</taxon>
    </lineage>
</organism>
<feature type="domain" description="SprT-like" evidence="1">
    <location>
        <begin position="33"/>
        <end position="104"/>
    </location>
</feature>
<evidence type="ECO:0000313" key="2">
    <source>
        <dbReference type="EMBL" id="CAB4175017.1"/>
    </source>
</evidence>
<reference evidence="2" key="1">
    <citation type="submission" date="2020-05" db="EMBL/GenBank/DDBJ databases">
        <authorList>
            <person name="Chiriac C."/>
            <person name="Salcher M."/>
            <person name="Ghai R."/>
            <person name="Kavagutti S V."/>
        </authorList>
    </citation>
    <scope>NUCLEOTIDE SEQUENCE</scope>
</reference>
<proteinExistence type="predicted"/>
<evidence type="ECO:0000313" key="4">
    <source>
        <dbReference type="EMBL" id="CAB4193606.1"/>
    </source>
</evidence>
<gene>
    <name evidence="3" type="ORF">UFOVP1123_36</name>
    <name evidence="4" type="ORF">UFOVP1239_114</name>
    <name evidence="5" type="ORF">UFOVP1484_40</name>
    <name evidence="6" type="ORF">UFOVP1577_46</name>
    <name evidence="2" type="ORF">UFOVP961_108</name>
</gene>
<evidence type="ECO:0000313" key="3">
    <source>
        <dbReference type="EMBL" id="CAB4185227.1"/>
    </source>
</evidence>
<name>A0A6J5PW48_9CAUD</name>
<evidence type="ECO:0000313" key="5">
    <source>
        <dbReference type="EMBL" id="CAB4215905.1"/>
    </source>
</evidence>
<dbReference type="Pfam" id="PF10263">
    <property type="entry name" value="SprT-like"/>
    <property type="match status" value="1"/>
</dbReference>
<dbReference type="InterPro" id="IPR006640">
    <property type="entry name" value="SprT-like_domain"/>
</dbReference>
<sequence>MIDLQKTAISAGIISWKKFCGLYPQLNKYQMPDITINRRLKKTGGRCFDFENKIDLSHNLMENNIDEYINVIIPHELAHQINYNLNGPKCGNHSKSWKQIMFNYGLPPDIYHRMET</sequence>
<dbReference type="PANTHER" id="PTHR38773:SF1">
    <property type="entry name" value="PROTEIN SPRT"/>
    <property type="match status" value="1"/>
</dbReference>
<evidence type="ECO:0000259" key="1">
    <source>
        <dbReference type="Pfam" id="PF10263"/>
    </source>
</evidence>
<evidence type="ECO:0000313" key="6">
    <source>
        <dbReference type="EMBL" id="CAB5230664.1"/>
    </source>
</evidence>
<dbReference type="EMBL" id="LR797079">
    <property type="protein sequence ID" value="CAB4185227.1"/>
    <property type="molecule type" value="Genomic_DNA"/>
</dbReference>
<accession>A0A6J5PW48</accession>
<dbReference type="GO" id="GO:0006950">
    <property type="term" value="P:response to stress"/>
    <property type="evidence" value="ECO:0007669"/>
    <property type="project" value="UniProtKB-ARBA"/>
</dbReference>